<protein>
    <submittedName>
        <fullName evidence="8">Uncharacterized protein</fullName>
    </submittedName>
</protein>
<evidence type="ECO:0000313" key="8">
    <source>
        <dbReference type="EMBL" id="KAJ7223533.1"/>
    </source>
</evidence>
<evidence type="ECO:0000256" key="4">
    <source>
        <dbReference type="ARBA" id="ARBA00022723"/>
    </source>
</evidence>
<dbReference type="Proteomes" id="UP001219525">
    <property type="component" value="Unassembled WGS sequence"/>
</dbReference>
<dbReference type="EMBL" id="JARJCW010000006">
    <property type="protein sequence ID" value="KAJ7223533.1"/>
    <property type="molecule type" value="Genomic_DNA"/>
</dbReference>
<dbReference type="PROSITE" id="PS51404">
    <property type="entry name" value="DYP_PEROXIDASE"/>
    <property type="match status" value="1"/>
</dbReference>
<dbReference type="GO" id="GO:0004601">
    <property type="term" value="F:peroxidase activity"/>
    <property type="evidence" value="ECO:0007669"/>
    <property type="project" value="UniProtKB-KW"/>
</dbReference>
<dbReference type="GO" id="GO:0046872">
    <property type="term" value="F:metal ion binding"/>
    <property type="evidence" value="ECO:0007669"/>
    <property type="project" value="UniProtKB-KW"/>
</dbReference>
<keyword evidence="9" id="KW-1185">Reference proteome</keyword>
<feature type="compositionally biased region" description="Basic and acidic residues" evidence="7">
    <location>
        <begin position="68"/>
        <end position="81"/>
    </location>
</feature>
<dbReference type="PANTHER" id="PTHR30521">
    <property type="entry name" value="DEFERROCHELATASE/PEROXIDASE"/>
    <property type="match status" value="1"/>
</dbReference>
<dbReference type="InterPro" id="IPR006314">
    <property type="entry name" value="Dyp_peroxidase"/>
</dbReference>
<organism evidence="8 9">
    <name type="scientific">Mycena pura</name>
    <dbReference type="NCBI Taxonomy" id="153505"/>
    <lineage>
        <taxon>Eukaryota</taxon>
        <taxon>Fungi</taxon>
        <taxon>Dikarya</taxon>
        <taxon>Basidiomycota</taxon>
        <taxon>Agaricomycotina</taxon>
        <taxon>Agaricomycetes</taxon>
        <taxon>Agaricomycetidae</taxon>
        <taxon>Agaricales</taxon>
        <taxon>Marasmiineae</taxon>
        <taxon>Mycenaceae</taxon>
        <taxon>Mycena</taxon>
    </lineage>
</organism>
<dbReference type="InterPro" id="IPR011008">
    <property type="entry name" value="Dimeric_a/b-barrel"/>
</dbReference>
<reference evidence="8" key="1">
    <citation type="submission" date="2023-03" db="EMBL/GenBank/DDBJ databases">
        <title>Massive genome expansion in bonnet fungi (Mycena s.s.) driven by repeated elements and novel gene families across ecological guilds.</title>
        <authorList>
            <consortium name="Lawrence Berkeley National Laboratory"/>
            <person name="Harder C.B."/>
            <person name="Miyauchi S."/>
            <person name="Viragh M."/>
            <person name="Kuo A."/>
            <person name="Thoen E."/>
            <person name="Andreopoulos B."/>
            <person name="Lu D."/>
            <person name="Skrede I."/>
            <person name="Drula E."/>
            <person name="Henrissat B."/>
            <person name="Morin E."/>
            <person name="Kohler A."/>
            <person name="Barry K."/>
            <person name="LaButti K."/>
            <person name="Morin E."/>
            <person name="Salamov A."/>
            <person name="Lipzen A."/>
            <person name="Mereny Z."/>
            <person name="Hegedus B."/>
            <person name="Baldrian P."/>
            <person name="Stursova M."/>
            <person name="Weitz H."/>
            <person name="Taylor A."/>
            <person name="Grigoriev I.V."/>
            <person name="Nagy L.G."/>
            <person name="Martin F."/>
            <person name="Kauserud H."/>
        </authorList>
    </citation>
    <scope>NUCLEOTIDE SEQUENCE</scope>
    <source>
        <strain evidence="8">9144</strain>
    </source>
</reference>
<evidence type="ECO:0000313" key="9">
    <source>
        <dbReference type="Proteomes" id="UP001219525"/>
    </source>
</evidence>
<evidence type="ECO:0000256" key="1">
    <source>
        <dbReference type="ARBA" id="ARBA00001970"/>
    </source>
</evidence>
<evidence type="ECO:0000256" key="6">
    <source>
        <dbReference type="ARBA" id="ARBA00023004"/>
    </source>
</evidence>
<keyword evidence="5" id="KW-0560">Oxidoreductase</keyword>
<proteinExistence type="predicted"/>
<accession>A0AAD6YMH4</accession>
<sequence>MKRDSENLDLRYESSAIVLIVTSTWQLLRNTRLIRAEREETDQVVRGLRGSSGFPESHARRPGPRGRPQSEQRLHIPDRRRAPGPGHAGTENHFNQTNCPFSAHIRKVHPRGDLSDGADQQLHFIIRSSIPYGPEVTSAETASATSTIDRGLCIRYVRHCPIFALHVLSVASVAYQASIGNGFVFLQNVWINNNGFPFGKVDPTPGVDPIIGTGIDALFGLTGGPQNISGMDPADAALDIVRPETYVVSRGGEYFFSPSLSGLDHIIIAAA</sequence>
<feature type="region of interest" description="Disordered" evidence="7">
    <location>
        <begin position="42"/>
        <end position="96"/>
    </location>
</feature>
<gene>
    <name evidence="8" type="ORF">GGX14DRAFT_658452</name>
</gene>
<dbReference type="AlphaFoldDB" id="A0AAD6YMH4"/>
<keyword evidence="6" id="KW-0408">Iron</keyword>
<dbReference type="PANTHER" id="PTHR30521:SF4">
    <property type="entry name" value="DEFERROCHELATASE"/>
    <property type="match status" value="1"/>
</dbReference>
<evidence type="ECO:0000256" key="5">
    <source>
        <dbReference type="ARBA" id="ARBA00023002"/>
    </source>
</evidence>
<keyword evidence="4" id="KW-0479">Metal-binding</keyword>
<comment type="cofactor">
    <cofactor evidence="1">
        <name>heme b</name>
        <dbReference type="ChEBI" id="CHEBI:60344"/>
    </cofactor>
</comment>
<dbReference type="GO" id="GO:0020037">
    <property type="term" value="F:heme binding"/>
    <property type="evidence" value="ECO:0007669"/>
    <property type="project" value="InterPro"/>
</dbReference>
<comment type="caution">
    <text evidence="8">The sequence shown here is derived from an EMBL/GenBank/DDBJ whole genome shotgun (WGS) entry which is preliminary data.</text>
</comment>
<keyword evidence="3" id="KW-0349">Heme</keyword>
<evidence type="ECO:0000256" key="7">
    <source>
        <dbReference type="SAM" id="MobiDB-lite"/>
    </source>
</evidence>
<dbReference type="GO" id="GO:0005829">
    <property type="term" value="C:cytosol"/>
    <property type="evidence" value="ECO:0007669"/>
    <property type="project" value="TreeGrafter"/>
</dbReference>
<evidence type="ECO:0000256" key="3">
    <source>
        <dbReference type="ARBA" id="ARBA00022617"/>
    </source>
</evidence>
<dbReference type="SUPFAM" id="SSF54909">
    <property type="entry name" value="Dimeric alpha+beta barrel"/>
    <property type="match status" value="1"/>
</dbReference>
<name>A0AAD6YMH4_9AGAR</name>
<evidence type="ECO:0000256" key="2">
    <source>
        <dbReference type="ARBA" id="ARBA00022559"/>
    </source>
</evidence>
<keyword evidence="2" id="KW-0575">Peroxidase</keyword>